<dbReference type="Pfam" id="PF03704">
    <property type="entry name" value="BTAD"/>
    <property type="match status" value="1"/>
</dbReference>
<dbReference type="InterPro" id="IPR005158">
    <property type="entry name" value="BTAD"/>
</dbReference>
<dbReference type="Gene3D" id="1.25.40.10">
    <property type="entry name" value="Tetratricopeptide repeat domain"/>
    <property type="match status" value="2"/>
</dbReference>
<dbReference type="SMART" id="SM01043">
    <property type="entry name" value="BTAD"/>
    <property type="match status" value="1"/>
</dbReference>
<dbReference type="CDD" id="cd15831">
    <property type="entry name" value="BTAD"/>
    <property type="match status" value="1"/>
</dbReference>
<dbReference type="Pfam" id="PF13424">
    <property type="entry name" value="TPR_12"/>
    <property type="match status" value="1"/>
</dbReference>
<dbReference type="InterPro" id="IPR027417">
    <property type="entry name" value="P-loop_NTPase"/>
</dbReference>
<dbReference type="InterPro" id="IPR011990">
    <property type="entry name" value="TPR-like_helical_dom_sf"/>
</dbReference>
<protein>
    <submittedName>
        <fullName evidence="2">BTAD domain-containing putative transcriptional regulator</fullName>
    </submittedName>
</protein>
<reference evidence="3" key="1">
    <citation type="journal article" date="2019" name="Int. J. Syst. Evol. Microbiol.">
        <title>The Global Catalogue of Microorganisms (GCM) 10K type strain sequencing project: providing services to taxonomists for standard genome sequencing and annotation.</title>
        <authorList>
            <consortium name="The Broad Institute Genomics Platform"/>
            <consortium name="The Broad Institute Genome Sequencing Center for Infectious Disease"/>
            <person name="Wu L."/>
            <person name="Ma J."/>
        </authorList>
    </citation>
    <scope>NUCLEOTIDE SEQUENCE [LARGE SCALE GENOMIC DNA]</scope>
    <source>
        <strain evidence="3">JCM 16928</strain>
    </source>
</reference>
<dbReference type="InterPro" id="IPR019734">
    <property type="entry name" value="TPR_rpt"/>
</dbReference>
<feature type="domain" description="Bacterial transcriptional activator" evidence="1">
    <location>
        <begin position="108"/>
        <end position="251"/>
    </location>
</feature>
<proteinExistence type="predicted"/>
<dbReference type="SMART" id="SM00028">
    <property type="entry name" value="TPR"/>
    <property type="match status" value="3"/>
</dbReference>
<accession>A0ABP6YJU5</accession>
<dbReference type="SUPFAM" id="SSF52540">
    <property type="entry name" value="P-loop containing nucleoside triphosphate hydrolases"/>
    <property type="match status" value="1"/>
</dbReference>
<evidence type="ECO:0000313" key="2">
    <source>
        <dbReference type="EMBL" id="GAA3582068.1"/>
    </source>
</evidence>
<organism evidence="2 3">
    <name type="scientific">Kribbella ginsengisoli</name>
    <dbReference type="NCBI Taxonomy" id="363865"/>
    <lineage>
        <taxon>Bacteria</taxon>
        <taxon>Bacillati</taxon>
        <taxon>Actinomycetota</taxon>
        <taxon>Actinomycetes</taxon>
        <taxon>Propionibacteriales</taxon>
        <taxon>Kribbellaceae</taxon>
        <taxon>Kribbella</taxon>
    </lineage>
</organism>
<name>A0ABP6YJU5_9ACTN</name>
<dbReference type="InterPro" id="IPR016032">
    <property type="entry name" value="Sig_transdc_resp-reg_C-effctor"/>
</dbReference>
<evidence type="ECO:0000259" key="1">
    <source>
        <dbReference type="SMART" id="SM01043"/>
    </source>
</evidence>
<gene>
    <name evidence="2" type="ORF">GCM10022235_60570</name>
</gene>
<dbReference type="PANTHER" id="PTHR47691:SF3">
    <property type="entry name" value="HTH-TYPE TRANSCRIPTIONAL REGULATOR RV0890C-RELATED"/>
    <property type="match status" value="1"/>
</dbReference>
<dbReference type="Pfam" id="PF13374">
    <property type="entry name" value="TPR_10"/>
    <property type="match status" value="1"/>
</dbReference>
<dbReference type="Gene3D" id="3.40.50.300">
    <property type="entry name" value="P-loop containing nucleotide triphosphate hydrolases"/>
    <property type="match status" value="1"/>
</dbReference>
<evidence type="ECO:0000313" key="3">
    <source>
        <dbReference type="Proteomes" id="UP001501222"/>
    </source>
</evidence>
<dbReference type="SUPFAM" id="SSF46894">
    <property type="entry name" value="C-terminal effector domain of the bipartite response regulators"/>
    <property type="match status" value="1"/>
</dbReference>
<sequence>MLGVRATKQVGEALLGVRLLGAVEIATRSGLLRVQQPLARALAVRLALGRGAAVADEILIRDLWGDIGNARPTARLRVLASRLRGALGDDGQALRRTPAGFSLDAAPVDLDLVEQSVGSIDAARRAGDQAAVFDAAAVALEQWRGEALADLRGIPFVAAEQLRLESLQLELEIAHGEAGLALGKDVGPDLERLVSLHPLHERLVGLSARALANRGMRAEATARLAHLRTTLAEQLGIDPGPETLALEAKLHEQADRAIRSSLPPQTKSFVGRQDEQLSLRALVSRPSVVTLRGGPGVGKTRLAREIAESAHREGRTVAWLDLAPLQPGDNLPAALAAAIGTDGGGPNPLASTIEVLPGALLVVDNAEHLIEDTAVLVDGLQAATLGLTVLVTSQRALRIGGEHVHRVGPLSAEAAVELFCARSGLPPSSRVDAICTAVDRFPLAIELAAGLTRILSVDQLADRIDDRLRLLIRGLRDSGARHSSLRAALDWSHELLAPKARIALRRVSVFAGGCTLAAAEKVIADDRLAVEEVGGLLNELVDRSLLTVDSTGRYGVLQSIRDYGLERLRAVGEEDVIRRRHVAWCTEVAAAGEQYGRLHFTHDLQRDLYSHLNLEEPNLLSAVDWCLSTGAEPALVNEIVAPLSWYWGYRGMLAEAAGWLRDSLTAVPADSVQYGAGLNALAIVTRKLGRFAEARELGLQALAIMRRTGQARGTIQVLQSLTLAYLALDEVYQALVCANEVEVWTRTVDFPVLRGAGLNCLGLCLRMIGHADDAVKLFEEALACWDAIHDGHGYVIAKGNLGISAYQAGELDRARSLELDALEVARDITYTVGQLDSLETLGCIEAAAGRYEIAAELLAAAMHGRQLIVEPVAIADEIMDLAATDEFVRAELGPRFDEIAAATRRLTLDEVVREVLTRG</sequence>
<keyword evidence="3" id="KW-1185">Reference proteome</keyword>
<dbReference type="EMBL" id="BAABAA010000009">
    <property type="protein sequence ID" value="GAA3582068.1"/>
    <property type="molecule type" value="Genomic_DNA"/>
</dbReference>
<dbReference type="Proteomes" id="UP001501222">
    <property type="component" value="Unassembled WGS sequence"/>
</dbReference>
<dbReference type="SUPFAM" id="SSF48452">
    <property type="entry name" value="TPR-like"/>
    <property type="match status" value="2"/>
</dbReference>
<dbReference type="Gene3D" id="1.10.10.10">
    <property type="entry name" value="Winged helix-like DNA-binding domain superfamily/Winged helix DNA-binding domain"/>
    <property type="match status" value="1"/>
</dbReference>
<dbReference type="PANTHER" id="PTHR47691">
    <property type="entry name" value="REGULATOR-RELATED"/>
    <property type="match status" value="1"/>
</dbReference>
<comment type="caution">
    <text evidence="2">The sequence shown here is derived from an EMBL/GenBank/DDBJ whole genome shotgun (WGS) entry which is preliminary data.</text>
</comment>
<dbReference type="InterPro" id="IPR036388">
    <property type="entry name" value="WH-like_DNA-bd_sf"/>
</dbReference>